<organism evidence="2 3">
    <name type="scientific">Oceanobacillus zhaokaii</name>
    <dbReference type="NCBI Taxonomy" id="2052660"/>
    <lineage>
        <taxon>Bacteria</taxon>
        <taxon>Bacillati</taxon>
        <taxon>Bacillota</taxon>
        <taxon>Bacilli</taxon>
        <taxon>Bacillales</taxon>
        <taxon>Bacillaceae</taxon>
        <taxon>Oceanobacillus</taxon>
    </lineage>
</organism>
<reference evidence="3" key="1">
    <citation type="submission" date="2017-11" db="EMBL/GenBank/DDBJ databases">
        <authorList>
            <person name="Zhu W."/>
        </authorList>
    </citation>
    <scope>NUCLEOTIDE SEQUENCE [LARGE SCALE GENOMIC DNA]</scope>
    <source>
        <strain evidence="3">160</strain>
    </source>
</reference>
<proteinExistence type="predicted"/>
<dbReference type="AlphaFoldDB" id="A0A345PH21"/>
<keyword evidence="1" id="KW-0472">Membrane</keyword>
<gene>
    <name evidence="2" type="ORF">CUC15_10370</name>
</gene>
<feature type="transmembrane region" description="Helical" evidence="1">
    <location>
        <begin position="121"/>
        <end position="142"/>
    </location>
</feature>
<accession>A0A345PH21</accession>
<keyword evidence="1" id="KW-0812">Transmembrane</keyword>
<dbReference type="Proteomes" id="UP000253908">
    <property type="component" value="Chromosome"/>
</dbReference>
<dbReference type="KEGG" id="ocn:CUC15_10370"/>
<evidence type="ECO:0000313" key="3">
    <source>
        <dbReference type="Proteomes" id="UP000253908"/>
    </source>
</evidence>
<dbReference type="EMBL" id="CP024848">
    <property type="protein sequence ID" value="AXI09301.1"/>
    <property type="molecule type" value="Genomic_DNA"/>
</dbReference>
<protein>
    <submittedName>
        <fullName evidence="2">Uncharacterized protein</fullName>
    </submittedName>
</protein>
<evidence type="ECO:0000313" key="2">
    <source>
        <dbReference type="EMBL" id="AXI09301.1"/>
    </source>
</evidence>
<keyword evidence="1" id="KW-1133">Transmembrane helix</keyword>
<keyword evidence="3" id="KW-1185">Reference proteome</keyword>
<evidence type="ECO:0000256" key="1">
    <source>
        <dbReference type="SAM" id="Phobius"/>
    </source>
</evidence>
<name>A0A345PH21_9BACI</name>
<sequence length="190" mass="21115">MASTGERYLNQDLISKNSVSVKQYSEEEQLNLSIETLKQLGYSEHEIEVMFKEIEEIENNSVSFDSEKATKDGVDKNLVARTEADIEKIEGNARLFYNCPGYNTINFSLSIIFFDNCVTNITYAISTGATAVSLVGVMLAYLKPKTPGYGTALAVAGLLINQGAMKIQWKNRGYGIAVFYGRSPIEYYGQ</sequence>